<keyword evidence="4" id="KW-1185">Reference proteome</keyword>
<protein>
    <submittedName>
        <fullName evidence="3">Uncharacterized protein</fullName>
    </submittedName>
</protein>
<dbReference type="Proteomes" id="UP000799750">
    <property type="component" value="Unassembled WGS sequence"/>
</dbReference>
<sequence length="359" mass="39918">MDQTKAGSSPESRQNATETPSIMDQTKAGSSAESRQNATETPSIMDQTKAGSSAESRQNAATTPSIMDQTKADSSAASRQNAPPIPVLLADLPAPTPQDSLTGGKSEDEEQPDFSPCEVVLSGMAAFSIPGSYLFLKQHTNLSMVESKLQEGQYERPVDFFKDMTLTFDQLFKAFLPEQLVFVLGRYFHALFTLLWSAIIRSLDDSRKASQPTEAERPRKKMKMAKEGTEAGDRGAINQLESAPHRGQDQELFEGLLDLSQVGEGLLPYPFEVRADSPRAKPKKSLIVKKLEFLESWRENLDFCNQTSSLYEKADQMNVAILERFEAGPVQKEVETKLKVHFDRRKKELGGSWGTPRYQ</sequence>
<proteinExistence type="predicted"/>
<organism evidence="3 4">
    <name type="scientific">Lophium mytilinum</name>
    <dbReference type="NCBI Taxonomy" id="390894"/>
    <lineage>
        <taxon>Eukaryota</taxon>
        <taxon>Fungi</taxon>
        <taxon>Dikarya</taxon>
        <taxon>Ascomycota</taxon>
        <taxon>Pezizomycotina</taxon>
        <taxon>Dothideomycetes</taxon>
        <taxon>Pleosporomycetidae</taxon>
        <taxon>Mytilinidiales</taxon>
        <taxon>Mytilinidiaceae</taxon>
        <taxon>Lophium</taxon>
    </lineage>
</organism>
<dbReference type="AlphaFoldDB" id="A0A6A6QW42"/>
<dbReference type="Gene3D" id="1.20.920.10">
    <property type="entry name" value="Bromodomain-like"/>
    <property type="match status" value="1"/>
</dbReference>
<gene>
    <name evidence="3" type="ORF">BU16DRAFT_617848</name>
</gene>
<feature type="region of interest" description="Disordered" evidence="2">
    <location>
        <begin position="207"/>
        <end position="234"/>
    </location>
</feature>
<evidence type="ECO:0000313" key="3">
    <source>
        <dbReference type="EMBL" id="KAF2496409.1"/>
    </source>
</evidence>
<evidence type="ECO:0000256" key="1">
    <source>
        <dbReference type="ARBA" id="ARBA00023117"/>
    </source>
</evidence>
<feature type="compositionally biased region" description="Basic and acidic residues" evidence="2">
    <location>
        <begin position="224"/>
        <end position="233"/>
    </location>
</feature>
<feature type="compositionally biased region" description="Polar residues" evidence="2">
    <location>
        <begin position="1"/>
        <end position="81"/>
    </location>
</feature>
<dbReference type="SUPFAM" id="SSF47370">
    <property type="entry name" value="Bromodomain"/>
    <property type="match status" value="1"/>
</dbReference>
<reference evidence="3" key="1">
    <citation type="journal article" date="2020" name="Stud. Mycol.">
        <title>101 Dothideomycetes genomes: a test case for predicting lifestyles and emergence of pathogens.</title>
        <authorList>
            <person name="Haridas S."/>
            <person name="Albert R."/>
            <person name="Binder M."/>
            <person name="Bloem J."/>
            <person name="Labutti K."/>
            <person name="Salamov A."/>
            <person name="Andreopoulos B."/>
            <person name="Baker S."/>
            <person name="Barry K."/>
            <person name="Bills G."/>
            <person name="Bluhm B."/>
            <person name="Cannon C."/>
            <person name="Castanera R."/>
            <person name="Culley D."/>
            <person name="Daum C."/>
            <person name="Ezra D."/>
            <person name="Gonzalez J."/>
            <person name="Henrissat B."/>
            <person name="Kuo A."/>
            <person name="Liang C."/>
            <person name="Lipzen A."/>
            <person name="Lutzoni F."/>
            <person name="Magnuson J."/>
            <person name="Mondo S."/>
            <person name="Nolan M."/>
            <person name="Ohm R."/>
            <person name="Pangilinan J."/>
            <person name="Park H.-J."/>
            <person name="Ramirez L."/>
            <person name="Alfaro M."/>
            <person name="Sun H."/>
            <person name="Tritt A."/>
            <person name="Yoshinaga Y."/>
            <person name="Zwiers L.-H."/>
            <person name="Turgeon B."/>
            <person name="Goodwin S."/>
            <person name="Spatafora J."/>
            <person name="Crous P."/>
            <person name="Grigoriev I."/>
        </authorList>
    </citation>
    <scope>NUCLEOTIDE SEQUENCE</scope>
    <source>
        <strain evidence="3">CBS 269.34</strain>
    </source>
</reference>
<dbReference type="EMBL" id="MU004188">
    <property type="protein sequence ID" value="KAF2496409.1"/>
    <property type="molecule type" value="Genomic_DNA"/>
</dbReference>
<evidence type="ECO:0000313" key="4">
    <source>
        <dbReference type="Proteomes" id="UP000799750"/>
    </source>
</evidence>
<feature type="region of interest" description="Disordered" evidence="2">
    <location>
        <begin position="1"/>
        <end position="114"/>
    </location>
</feature>
<keyword evidence="1" id="KW-0103">Bromodomain</keyword>
<accession>A0A6A6QW42</accession>
<dbReference type="GO" id="GO:0006325">
    <property type="term" value="P:chromatin organization"/>
    <property type="evidence" value="ECO:0007669"/>
    <property type="project" value="UniProtKB-ARBA"/>
</dbReference>
<name>A0A6A6QW42_9PEZI</name>
<dbReference type="InterPro" id="IPR036427">
    <property type="entry name" value="Bromodomain-like_sf"/>
</dbReference>
<evidence type="ECO:0000256" key="2">
    <source>
        <dbReference type="SAM" id="MobiDB-lite"/>
    </source>
</evidence>